<reference evidence="1 2" key="1">
    <citation type="journal article" date="2011" name="PLoS ONE">
        <title>The entomopathogenic bacterial endosymbionts xenorhabdus and photorhabdus: convergent lifestyles from divergent genomes.</title>
        <authorList>
            <person name="Chaston J.M."/>
            <person name="Suen G."/>
            <person name="Tucker S.L."/>
            <person name="Andersen A.W."/>
            <person name="Bhasin A."/>
            <person name="Bode E."/>
            <person name="Bode H.B."/>
            <person name="Brachmann A.O."/>
            <person name="Cowles C.E."/>
            <person name="Cowles K.N."/>
            <person name="Darby C."/>
            <person name="de Leon L."/>
            <person name="Drace K."/>
            <person name="Du Z."/>
            <person name="Givaudan A."/>
            <person name="Herbert Tran E.E."/>
            <person name="Jewell K.A."/>
            <person name="Knack J.J."/>
            <person name="Krasomil-Osterfeld K.C."/>
            <person name="Kukor R."/>
            <person name="Lanois A."/>
            <person name="Latreille P."/>
            <person name="Leimgruber N.K."/>
            <person name="Lipke C.M."/>
            <person name="Liu R."/>
            <person name="Lu X."/>
            <person name="Martens E.C."/>
            <person name="Marri P.R."/>
            <person name="Medigue C."/>
            <person name="Menard M.L."/>
            <person name="Miller N.M."/>
            <person name="Morales-Soto N."/>
            <person name="Norton S."/>
            <person name="Ogier J.C."/>
            <person name="Orchard S.S."/>
            <person name="Park D."/>
            <person name="Park Y."/>
            <person name="Qurollo B.A."/>
            <person name="Sugar D.R."/>
            <person name="Richards G.R."/>
            <person name="Rouy Z."/>
            <person name="Slominski B."/>
            <person name="Slominski K."/>
            <person name="Snyder H."/>
            <person name="Tjaden B.C."/>
            <person name="van der Hoeven R."/>
            <person name="Welch R.D."/>
            <person name="Wheeler C."/>
            <person name="Xiang B."/>
            <person name="Barbazuk B."/>
            <person name="Gaudriault S."/>
            <person name="Goodner B."/>
            <person name="Slater S.C."/>
            <person name="Forst S."/>
            <person name="Goldman B.S."/>
            <person name="Goodrich-Blair H."/>
        </authorList>
    </citation>
    <scope>NUCLEOTIDE SEQUENCE [LARGE SCALE GENOMIC DNA]</scope>
    <source>
        <strain evidence="2">ATCC 19061 / DSM 3370 / CCUG 14189 / LMG 1036 / NCIMB 9965 / AN6</strain>
    </source>
</reference>
<evidence type="ECO:0000313" key="2">
    <source>
        <dbReference type="Proteomes" id="UP000008075"/>
    </source>
</evidence>
<accession>D3V949</accession>
<dbReference type="HOGENOM" id="CLU_015583_0_0_6"/>
<proteinExistence type="predicted"/>
<keyword evidence="2" id="KW-1185">Reference proteome</keyword>
<dbReference type="EMBL" id="FN667742">
    <property type="protein sequence ID" value="CBJ91399.1"/>
    <property type="molecule type" value="Genomic_DNA"/>
</dbReference>
<dbReference type="eggNOG" id="ENOG502ZBCH">
    <property type="taxonomic scope" value="Bacteria"/>
</dbReference>
<dbReference type="InterPro" id="IPR007505">
    <property type="entry name" value="PDDEXK_7"/>
</dbReference>
<organism evidence="1 2">
    <name type="scientific">Xenorhabdus nematophila (strain ATCC 19061 / DSM 3370 / CCUG 14189 / LMG 1036 / NCIMB 9965 / AN6)</name>
    <dbReference type="NCBI Taxonomy" id="406817"/>
    <lineage>
        <taxon>Bacteria</taxon>
        <taxon>Pseudomonadati</taxon>
        <taxon>Pseudomonadota</taxon>
        <taxon>Gammaproteobacteria</taxon>
        <taxon>Enterobacterales</taxon>
        <taxon>Morganellaceae</taxon>
        <taxon>Xenorhabdus</taxon>
    </lineage>
</organism>
<dbReference type="Proteomes" id="UP000008075">
    <property type="component" value="Chromosome"/>
</dbReference>
<name>D3V949_XENNA</name>
<sequence>MKLELTILNGERMGERIELYRLDSNHYTMPYILENEAVEIKCLLDSEYEDVFLCLHENEIEYTTVHKDLNNDKWEYVWSPKKNFNQHYESFFYNYFGIAEFFVLLRNYNCEDVIFFQRINVLARKMNAERVDDMLSFLARHNNDALCAFFRVTRRNAGFKDGDTPADIFFEWVEKTTNNLYQLIDSALLEPITKLTTKYQYIVPTASTNVDDQTLSWICDNINDLYEIDQEQDAILEYNDKFYSTLKIRESALYSDSNIYENQVLHGFITTLKLAVSNLLAGFNTSENINENHSGYGEYISFYNQMRKFQKRINHKKIKKCREILILLNNINSKLNKVIPVKRQITGIPALTMKVKHNKAYLAIFKKIINWHRFGSPDWSTQEELLSIKSIPKLFEYYTLFYLKEILDRFFGYATLLESEDGKSFFSYRFNETRITLHYEPNYWMHGHKNSSDSSVVNIENWTAGKREIKKRSHVQINSKRSPDFVITAENDELNYHYIFDAKYTSPTNGFIRYLPELTMKYFHGLHDIKSKSKNILGLTIITPNSSTIIKHYHTDSFNIFSDTPSEPSLNVSSINPGQEFKENIIFEKMIFLILEKISLKVKLDELQEVIEELV</sequence>
<protein>
    <recommendedName>
        <fullName evidence="3">DUF2357 domain-containing protein</fullName>
    </recommendedName>
</protein>
<evidence type="ECO:0008006" key="3">
    <source>
        <dbReference type="Google" id="ProtNLM"/>
    </source>
</evidence>
<dbReference type="AlphaFoldDB" id="D3V949"/>
<dbReference type="KEGG" id="xne:XNC1_3351"/>
<dbReference type="RefSeq" id="WP_013184982.1">
    <property type="nucleotide sequence ID" value="NC_014228.1"/>
</dbReference>
<evidence type="ECO:0000313" key="1">
    <source>
        <dbReference type="EMBL" id="CBJ91399.1"/>
    </source>
</evidence>
<dbReference type="GeneID" id="24903735"/>
<dbReference type="Pfam" id="PF04411">
    <property type="entry name" value="PDDEXK_7"/>
    <property type="match status" value="1"/>
</dbReference>
<gene>
    <name evidence="1" type="ordered locus">XNC1_3351</name>
</gene>